<gene>
    <name evidence="1" type="ORF">EPA93_27730</name>
</gene>
<keyword evidence="2" id="KW-1185">Reference proteome</keyword>
<name>A0A4P6JW14_KTERU</name>
<dbReference type="KEGG" id="kbs:EPA93_27730"/>
<sequence>MELEDTLENCLLKLEKKHARARVEANEDVLHAQHVQLPVGTFAQTLQRLRAALPQMLQNTAHVLESGHLGKIFVLDYSETEHVFAYTY</sequence>
<organism evidence="1 2">
    <name type="scientific">Ktedonosporobacter rubrisoli</name>
    <dbReference type="NCBI Taxonomy" id="2509675"/>
    <lineage>
        <taxon>Bacteria</taxon>
        <taxon>Bacillati</taxon>
        <taxon>Chloroflexota</taxon>
        <taxon>Ktedonobacteria</taxon>
        <taxon>Ktedonobacterales</taxon>
        <taxon>Ktedonosporobacteraceae</taxon>
        <taxon>Ktedonosporobacter</taxon>
    </lineage>
</organism>
<evidence type="ECO:0000313" key="2">
    <source>
        <dbReference type="Proteomes" id="UP000290365"/>
    </source>
</evidence>
<dbReference type="Proteomes" id="UP000290365">
    <property type="component" value="Chromosome"/>
</dbReference>
<dbReference type="RefSeq" id="WP_129890620.1">
    <property type="nucleotide sequence ID" value="NZ_CP035758.1"/>
</dbReference>
<reference evidence="1 2" key="1">
    <citation type="submission" date="2019-01" db="EMBL/GenBank/DDBJ databases">
        <title>Ktedonosporobacter rubrisoli SCAWS-G2.</title>
        <authorList>
            <person name="Huang Y."/>
            <person name="Yan B."/>
        </authorList>
    </citation>
    <scope>NUCLEOTIDE SEQUENCE [LARGE SCALE GENOMIC DNA]</scope>
    <source>
        <strain evidence="1 2">SCAWS-G2</strain>
    </source>
</reference>
<accession>A0A4P6JW14</accession>
<evidence type="ECO:0000313" key="1">
    <source>
        <dbReference type="EMBL" id="QBD79562.1"/>
    </source>
</evidence>
<dbReference type="AlphaFoldDB" id="A0A4P6JW14"/>
<proteinExistence type="predicted"/>
<protein>
    <submittedName>
        <fullName evidence="1">Uncharacterized protein</fullName>
    </submittedName>
</protein>
<dbReference type="EMBL" id="CP035758">
    <property type="protein sequence ID" value="QBD79562.1"/>
    <property type="molecule type" value="Genomic_DNA"/>
</dbReference>